<evidence type="ECO:0000256" key="1">
    <source>
        <dbReference type="SAM" id="Phobius"/>
    </source>
</evidence>
<feature type="transmembrane region" description="Helical" evidence="1">
    <location>
        <begin position="31"/>
        <end position="48"/>
    </location>
</feature>
<dbReference type="EMBL" id="QXFL01000004">
    <property type="protein sequence ID" value="RIV85755.1"/>
    <property type="molecule type" value="Genomic_DNA"/>
</dbReference>
<dbReference type="AlphaFoldDB" id="A0A418NS46"/>
<dbReference type="RefSeq" id="WP_119586946.1">
    <property type="nucleotide sequence ID" value="NZ_CAWODQ010000024.1"/>
</dbReference>
<organism evidence="2 3">
    <name type="scientific">Aurantiacibacter zhengii</name>
    <dbReference type="NCBI Taxonomy" id="2307003"/>
    <lineage>
        <taxon>Bacteria</taxon>
        <taxon>Pseudomonadati</taxon>
        <taxon>Pseudomonadota</taxon>
        <taxon>Alphaproteobacteria</taxon>
        <taxon>Sphingomonadales</taxon>
        <taxon>Erythrobacteraceae</taxon>
        <taxon>Aurantiacibacter</taxon>
    </lineage>
</organism>
<evidence type="ECO:0000313" key="2">
    <source>
        <dbReference type="EMBL" id="RIV85755.1"/>
    </source>
</evidence>
<gene>
    <name evidence="2" type="ORF">D2V07_10500</name>
</gene>
<feature type="transmembrane region" description="Helical" evidence="1">
    <location>
        <begin position="54"/>
        <end position="70"/>
    </location>
</feature>
<feature type="transmembrane region" description="Helical" evidence="1">
    <location>
        <begin position="116"/>
        <end position="138"/>
    </location>
</feature>
<keyword evidence="3" id="KW-1185">Reference proteome</keyword>
<comment type="caution">
    <text evidence="2">The sequence shown here is derived from an EMBL/GenBank/DDBJ whole genome shotgun (WGS) entry which is preliminary data.</text>
</comment>
<accession>A0A418NS46</accession>
<feature type="transmembrane region" description="Helical" evidence="1">
    <location>
        <begin position="91"/>
        <end position="110"/>
    </location>
</feature>
<proteinExistence type="predicted"/>
<evidence type="ECO:0008006" key="4">
    <source>
        <dbReference type="Google" id="ProtNLM"/>
    </source>
</evidence>
<keyword evidence="1" id="KW-0472">Membrane</keyword>
<evidence type="ECO:0000313" key="3">
    <source>
        <dbReference type="Proteomes" id="UP000286576"/>
    </source>
</evidence>
<sequence>MKTMDSEEARSALGAVRDTDRRMAKRMRWPLWRHAAYGAVQALLVLAWGLPVAAMAACIVVAFGALWWIIRDDRQRYGMFVSGYSSRAAQPALWLAFAIFLAGLAVVILTGGPNTWSPLVAIVAIAVFIGETLASLWWQKLAQDDLRVSDDAA</sequence>
<keyword evidence="1" id="KW-0812">Transmembrane</keyword>
<name>A0A418NS46_9SPHN</name>
<reference evidence="2 3" key="1">
    <citation type="submission" date="2018-08" db="EMBL/GenBank/DDBJ databases">
        <title>Erythrobacter zhengii sp.nov., a bacterium isolated from deep-sea sediment.</title>
        <authorList>
            <person name="Fang C."/>
            <person name="Wu Y.-H."/>
            <person name="Sun C."/>
            <person name="Wang H."/>
            <person name="Cheng H."/>
            <person name="Meng F.-X."/>
            <person name="Wang C.-S."/>
            <person name="Xu X.-W."/>
        </authorList>
    </citation>
    <scope>NUCLEOTIDE SEQUENCE [LARGE SCALE GENOMIC DNA]</scope>
    <source>
        <strain evidence="2 3">V18</strain>
    </source>
</reference>
<dbReference type="Proteomes" id="UP000286576">
    <property type="component" value="Unassembled WGS sequence"/>
</dbReference>
<protein>
    <recommendedName>
        <fullName evidence="4">Transmembrane protein</fullName>
    </recommendedName>
</protein>
<keyword evidence="1" id="KW-1133">Transmembrane helix</keyword>